<gene>
    <name evidence="1" type="ORF">ES332_A10G280500v1</name>
</gene>
<protein>
    <submittedName>
        <fullName evidence="1">Uncharacterized protein</fullName>
    </submittedName>
</protein>
<accession>A0A5D2NVQ6</accession>
<dbReference type="AlphaFoldDB" id="A0A5D2NVQ6"/>
<organism evidence="1 2">
    <name type="scientific">Gossypium tomentosum</name>
    <name type="common">Hawaiian cotton</name>
    <name type="synonym">Gossypium sandvicense</name>
    <dbReference type="NCBI Taxonomy" id="34277"/>
    <lineage>
        <taxon>Eukaryota</taxon>
        <taxon>Viridiplantae</taxon>
        <taxon>Streptophyta</taxon>
        <taxon>Embryophyta</taxon>
        <taxon>Tracheophyta</taxon>
        <taxon>Spermatophyta</taxon>
        <taxon>Magnoliopsida</taxon>
        <taxon>eudicotyledons</taxon>
        <taxon>Gunneridae</taxon>
        <taxon>Pentapetalae</taxon>
        <taxon>rosids</taxon>
        <taxon>malvids</taxon>
        <taxon>Malvales</taxon>
        <taxon>Malvaceae</taxon>
        <taxon>Malvoideae</taxon>
        <taxon>Gossypium</taxon>
    </lineage>
</organism>
<proteinExistence type="predicted"/>
<evidence type="ECO:0000313" key="2">
    <source>
        <dbReference type="Proteomes" id="UP000322667"/>
    </source>
</evidence>
<keyword evidence="2" id="KW-1185">Reference proteome</keyword>
<dbReference type="EMBL" id="CM017619">
    <property type="protein sequence ID" value="TYI08181.1"/>
    <property type="molecule type" value="Genomic_DNA"/>
</dbReference>
<name>A0A5D2NVQ6_GOSTO</name>
<evidence type="ECO:0000313" key="1">
    <source>
        <dbReference type="EMBL" id="TYI08181.1"/>
    </source>
</evidence>
<sequence>MMKFRIWHSCYLFQNSWNEDMELEVILNGNPLTVLILKMDSRAYIYPMEEHNKNTRKKKVRTLK</sequence>
<reference evidence="1 2" key="1">
    <citation type="submission" date="2019-07" db="EMBL/GenBank/DDBJ databases">
        <title>WGS assembly of Gossypium tomentosum.</title>
        <authorList>
            <person name="Chen Z.J."/>
            <person name="Sreedasyam A."/>
            <person name="Ando A."/>
            <person name="Song Q."/>
            <person name="De L."/>
            <person name="Hulse-Kemp A."/>
            <person name="Ding M."/>
            <person name="Ye W."/>
            <person name="Kirkbride R."/>
            <person name="Jenkins J."/>
            <person name="Plott C."/>
            <person name="Lovell J."/>
            <person name="Lin Y.-M."/>
            <person name="Vaughn R."/>
            <person name="Liu B."/>
            <person name="Li W."/>
            <person name="Simpson S."/>
            <person name="Scheffler B."/>
            <person name="Saski C."/>
            <person name="Grover C."/>
            <person name="Hu G."/>
            <person name="Conover J."/>
            <person name="Carlson J."/>
            <person name="Shu S."/>
            <person name="Boston L."/>
            <person name="Williams M."/>
            <person name="Peterson D."/>
            <person name="Mcgee K."/>
            <person name="Jones D."/>
            <person name="Wendel J."/>
            <person name="Stelly D."/>
            <person name="Grimwood J."/>
            <person name="Schmutz J."/>
        </authorList>
    </citation>
    <scope>NUCLEOTIDE SEQUENCE [LARGE SCALE GENOMIC DNA]</scope>
    <source>
        <strain evidence="1">7179.01</strain>
    </source>
</reference>
<dbReference type="Proteomes" id="UP000322667">
    <property type="component" value="Chromosome A10"/>
</dbReference>